<proteinExistence type="predicted"/>
<accession>A0ACB7YA67</accession>
<gene>
    <name evidence="1" type="ORF">Vadar_029743</name>
</gene>
<comment type="caution">
    <text evidence="1">The sequence shown here is derived from an EMBL/GenBank/DDBJ whole genome shotgun (WGS) entry which is preliminary data.</text>
</comment>
<evidence type="ECO:0000313" key="1">
    <source>
        <dbReference type="EMBL" id="KAH7850241.1"/>
    </source>
</evidence>
<protein>
    <submittedName>
        <fullName evidence="1">Uncharacterized protein</fullName>
    </submittedName>
</protein>
<keyword evidence="2" id="KW-1185">Reference proteome</keyword>
<name>A0ACB7YA67_9ERIC</name>
<evidence type="ECO:0000313" key="2">
    <source>
        <dbReference type="Proteomes" id="UP000828048"/>
    </source>
</evidence>
<dbReference type="EMBL" id="CM037157">
    <property type="protein sequence ID" value="KAH7850241.1"/>
    <property type="molecule type" value="Genomic_DNA"/>
</dbReference>
<dbReference type="Proteomes" id="UP000828048">
    <property type="component" value="Chromosome 7"/>
</dbReference>
<reference evidence="1 2" key="1">
    <citation type="journal article" date="2021" name="Hortic Res">
        <title>High-quality reference genome and annotation aids understanding of berry development for evergreen blueberry (Vaccinium darrowii).</title>
        <authorList>
            <person name="Yu J."/>
            <person name="Hulse-Kemp A.M."/>
            <person name="Babiker E."/>
            <person name="Staton M."/>
        </authorList>
    </citation>
    <scope>NUCLEOTIDE SEQUENCE [LARGE SCALE GENOMIC DNA]</scope>
    <source>
        <strain evidence="2">cv. NJ 8807/NJ 8810</strain>
        <tissue evidence="1">Young leaf</tissue>
    </source>
</reference>
<sequence length="676" mass="75828">MARNSNQLADWTLGSKRRHSNDRRGSNHSYQRSISVSFSVYVDNLPYEMDEVWLRQIFRSYGDVVDVFIPNKRSSRFNTKFGFVRFSSRAEALDAVQDLHGILIRDFRIQVNLARFSQASNSSSFMHKPLAFTAGCGKQVASDYQTKFSKSRVFVDDKSPSFADIVAGKKNSVTTASIKVQDEGDLWLSMSAIAKLPSQRSIESLREAFIAEGVWNVQLRPMGVDTKGQNMSRANPSVVLRAVDESDVNSFSSVDPAGDKDEDDGRDDELEGGTKILDSNILIENSAHLSCFDILESFVGETMLPILGDQAQISNLNVVDSSNSFVEESDSPLGNIHYEDKSIHVENCLEANQADGNIFEDGAAYTGSGPDDSTSADLVSTDPLINYVDYKRRKKKARTIKDGFVTTKKESFELKIGMKVNGEKEAYDMYNGYAFNKGFSIRRDDKTFKRGMKEVIRRTFVCSREGFREFSDHSEEKKCNRSLPLYVDPAAQWKVRQLVDLRFRVMDRTRRNLRSSNRGRGRATRATRGRGRTIPTGRGRGSESPANHEDIVDPGTTPDPIVEAVADSVPPTTPIDPTVAYQAIQTLVGLFTGQQAQTGPTNATNSMTLDKGKQVENEEDKMWYFLKGLRLDIHGRVSLLDVKTLAELVTKALTAENDIKEENRSKEHQIKRTREW</sequence>
<organism evidence="1 2">
    <name type="scientific">Vaccinium darrowii</name>
    <dbReference type="NCBI Taxonomy" id="229202"/>
    <lineage>
        <taxon>Eukaryota</taxon>
        <taxon>Viridiplantae</taxon>
        <taxon>Streptophyta</taxon>
        <taxon>Embryophyta</taxon>
        <taxon>Tracheophyta</taxon>
        <taxon>Spermatophyta</taxon>
        <taxon>Magnoliopsida</taxon>
        <taxon>eudicotyledons</taxon>
        <taxon>Gunneridae</taxon>
        <taxon>Pentapetalae</taxon>
        <taxon>asterids</taxon>
        <taxon>Ericales</taxon>
        <taxon>Ericaceae</taxon>
        <taxon>Vaccinioideae</taxon>
        <taxon>Vaccinieae</taxon>
        <taxon>Vaccinium</taxon>
    </lineage>
</organism>